<dbReference type="InterPro" id="IPR001138">
    <property type="entry name" value="Zn2Cys6_DnaBD"/>
</dbReference>
<dbReference type="Proteomes" id="UP000779574">
    <property type="component" value="Unassembled WGS sequence"/>
</dbReference>
<dbReference type="PROSITE" id="PS50048">
    <property type="entry name" value="ZN2_CY6_FUNGAL_2"/>
    <property type="match status" value="1"/>
</dbReference>
<dbReference type="OrthoDB" id="5386330at2759"/>
<dbReference type="Pfam" id="PF00172">
    <property type="entry name" value="Zn_clus"/>
    <property type="match status" value="1"/>
</dbReference>
<name>A0A9P8ET45_AURME</name>
<keyword evidence="1" id="KW-0489">Methyltransferase</keyword>
<feature type="domain" description="Zn(2)-C6 fungal-type" evidence="5">
    <location>
        <begin position="388"/>
        <end position="417"/>
    </location>
</feature>
<evidence type="ECO:0000256" key="3">
    <source>
        <dbReference type="ARBA" id="ARBA00022691"/>
    </source>
</evidence>
<dbReference type="GO" id="GO:0046983">
    <property type="term" value="F:protein dimerization activity"/>
    <property type="evidence" value="ECO:0007669"/>
    <property type="project" value="InterPro"/>
</dbReference>
<dbReference type="PANTHER" id="PTHR43712">
    <property type="entry name" value="PUTATIVE (AFU_ORTHOLOGUE AFUA_4G14580)-RELATED"/>
    <property type="match status" value="1"/>
</dbReference>
<evidence type="ECO:0000256" key="1">
    <source>
        <dbReference type="ARBA" id="ARBA00022603"/>
    </source>
</evidence>
<reference evidence="6" key="1">
    <citation type="journal article" date="2021" name="J Fungi (Basel)">
        <title>Virulence traits and population genomics of the black yeast Aureobasidium melanogenum.</title>
        <authorList>
            <person name="Cernosa A."/>
            <person name="Sun X."/>
            <person name="Gostincar C."/>
            <person name="Fang C."/>
            <person name="Gunde-Cimerman N."/>
            <person name="Song Z."/>
        </authorList>
    </citation>
    <scope>NUCLEOTIDE SEQUENCE</scope>
    <source>
        <strain evidence="6">EXF-9911</strain>
    </source>
</reference>
<dbReference type="Pfam" id="PF00891">
    <property type="entry name" value="Methyltransf_2"/>
    <property type="match status" value="1"/>
</dbReference>
<evidence type="ECO:0000259" key="5">
    <source>
        <dbReference type="PROSITE" id="PS50048"/>
    </source>
</evidence>
<dbReference type="SUPFAM" id="SSF46785">
    <property type="entry name" value="Winged helix' DNA-binding domain"/>
    <property type="match status" value="1"/>
</dbReference>
<dbReference type="PROSITE" id="PS00463">
    <property type="entry name" value="ZN2_CY6_FUNGAL_1"/>
    <property type="match status" value="1"/>
</dbReference>
<dbReference type="InterPro" id="IPR021858">
    <property type="entry name" value="Fun_TF"/>
</dbReference>
<dbReference type="PANTHER" id="PTHR43712:SF1">
    <property type="entry name" value="HYPOTHETICAL O-METHYLTRANSFERASE (EUROFUNG)-RELATED"/>
    <property type="match status" value="1"/>
</dbReference>
<evidence type="ECO:0000313" key="6">
    <source>
        <dbReference type="EMBL" id="KAG9698331.1"/>
    </source>
</evidence>
<dbReference type="GO" id="GO:0008270">
    <property type="term" value="F:zinc ion binding"/>
    <property type="evidence" value="ECO:0007669"/>
    <property type="project" value="InterPro"/>
</dbReference>
<dbReference type="InterPro" id="IPR036390">
    <property type="entry name" value="WH_DNA-bd_sf"/>
</dbReference>
<dbReference type="PROSITE" id="PS51683">
    <property type="entry name" value="SAM_OMT_II"/>
    <property type="match status" value="1"/>
</dbReference>
<comment type="caution">
    <text evidence="6">The sequence shown here is derived from an EMBL/GenBank/DDBJ whole genome shotgun (WGS) entry which is preliminary data.</text>
</comment>
<feature type="non-terminal residue" evidence="6">
    <location>
        <position position="847"/>
    </location>
</feature>
<dbReference type="CDD" id="cd00067">
    <property type="entry name" value="GAL4"/>
    <property type="match status" value="1"/>
</dbReference>
<protein>
    <submittedName>
        <fullName evidence="6">O-methyltransferase</fullName>
    </submittedName>
</protein>
<keyword evidence="4" id="KW-0539">Nucleus</keyword>
<evidence type="ECO:0000313" key="7">
    <source>
        <dbReference type="Proteomes" id="UP000779574"/>
    </source>
</evidence>
<dbReference type="SMART" id="SM00066">
    <property type="entry name" value="GAL4"/>
    <property type="match status" value="1"/>
</dbReference>
<dbReference type="InterPro" id="IPR036388">
    <property type="entry name" value="WH-like_DNA-bd_sf"/>
</dbReference>
<dbReference type="SUPFAM" id="SSF53335">
    <property type="entry name" value="S-adenosyl-L-methionine-dependent methyltransferases"/>
    <property type="match status" value="1"/>
</dbReference>
<dbReference type="GO" id="GO:0032259">
    <property type="term" value="P:methylation"/>
    <property type="evidence" value="ECO:0007669"/>
    <property type="project" value="UniProtKB-KW"/>
</dbReference>
<dbReference type="InterPro" id="IPR012967">
    <property type="entry name" value="COMT_dimerisation"/>
</dbReference>
<dbReference type="AlphaFoldDB" id="A0A9P8ET45"/>
<proteinExistence type="predicted"/>
<evidence type="ECO:0000256" key="2">
    <source>
        <dbReference type="ARBA" id="ARBA00022679"/>
    </source>
</evidence>
<dbReference type="Gene3D" id="3.40.50.150">
    <property type="entry name" value="Vaccinia Virus protein VP39"/>
    <property type="match status" value="1"/>
</dbReference>
<dbReference type="Pfam" id="PF08100">
    <property type="entry name" value="Dimerisation"/>
    <property type="match status" value="1"/>
</dbReference>
<accession>A0A9P8ET45</accession>
<keyword evidence="2" id="KW-0808">Transferase</keyword>
<keyword evidence="3" id="KW-0949">S-adenosyl-L-methionine</keyword>
<dbReference type="EMBL" id="JAHFXF010000056">
    <property type="protein sequence ID" value="KAG9698331.1"/>
    <property type="molecule type" value="Genomic_DNA"/>
</dbReference>
<dbReference type="Gene3D" id="4.10.240.10">
    <property type="entry name" value="Zn(2)-C6 fungal-type DNA-binding domain"/>
    <property type="match status" value="1"/>
</dbReference>
<gene>
    <name evidence="6" type="ORF">KCU76_g2353</name>
</gene>
<dbReference type="InterPro" id="IPR016461">
    <property type="entry name" value="COMT-like"/>
</dbReference>
<dbReference type="InterPro" id="IPR001077">
    <property type="entry name" value="COMT_C"/>
</dbReference>
<dbReference type="SUPFAM" id="SSF57701">
    <property type="entry name" value="Zn2/Cys6 DNA-binding domain"/>
    <property type="match status" value="1"/>
</dbReference>
<dbReference type="GO" id="GO:0000981">
    <property type="term" value="F:DNA-binding transcription factor activity, RNA polymerase II-specific"/>
    <property type="evidence" value="ECO:0007669"/>
    <property type="project" value="InterPro"/>
</dbReference>
<dbReference type="Pfam" id="PF11951">
    <property type="entry name" value="Fungal_trans_2"/>
    <property type="match status" value="2"/>
</dbReference>
<sequence length="847" mass="95569">MDALIPQIEALARETDEHGRKQLIDKLHDLAISLEQPQDSAQRLLFSQFPLAAVRVGCDLRLFDKLTEIGQPSTVNELANSTGVQPKLMARLLRYMASVRLVQEVDTNTFVANNVTKTFAIPGFAGGVYHMCDYVGPGLNALPDFLKRTGYKDPESATDTALMAGWGSDLPLFAHFQTQPELFAHFNAYMTVQHMDMPIWLDVYPYQEAANNTPSGKPLFVDVGGGFGHQSIALREKVPDAPGRIILQDIAATLKHAINHPGVEVMEQDFFQSQQIREAAIYYMRHIIHDYPDEKAIQVLRNTKDALGPHSVILIDDMFLENKGVHWQAAQVDLTMMTCCSSLERTRGQWNDLIAKAGLKISKVYTYTESLRDSIVECVPLERMPRDGCKECSRRRIKCDKGTPECAKCLKKGIQCTGIGRQIRFVEGAISKGKRKGHTLANVPNIATRLSQHLEGPLVSRSPLETRAETPERIGIVDSSTEIVGGLEDDNIDGDVEEIELVPRQRRDNNSTYNLLDDSTTISFYVDPGADLRLELLKPGIQMLFNHFSQSIASIMVIFDTGFNGYRNFLLPMAYQDDLVQRAVSVVAAFHLSTKRPDLIPLAETGRAEIIKRLRADAFVKESNKVFSTSTWATIILLLVGETVTGSRDFVHLYPMLTNLLSHNRLLETEMSAERGFLLQQSRMFQLFTPPLLDLSQGCKTFQKDLDFYFDFIFSQQYPDDPRVFENTVIFRQAIKQARNIYMRQALGDYQQGHLYADIEQLRRLVLPIHADSPCMHTLPWVYFVAAASSKSQDHRNFFAGRLAQVYEKTRMNSIIVALERLGQIWLLQPNGEWARNPSLVEPVLII</sequence>
<organism evidence="6 7">
    <name type="scientific">Aureobasidium melanogenum</name>
    <name type="common">Aureobasidium pullulans var. melanogenum</name>
    <dbReference type="NCBI Taxonomy" id="46634"/>
    <lineage>
        <taxon>Eukaryota</taxon>
        <taxon>Fungi</taxon>
        <taxon>Dikarya</taxon>
        <taxon>Ascomycota</taxon>
        <taxon>Pezizomycotina</taxon>
        <taxon>Dothideomycetes</taxon>
        <taxon>Dothideomycetidae</taxon>
        <taxon>Dothideales</taxon>
        <taxon>Saccotheciaceae</taxon>
        <taxon>Aureobasidium</taxon>
    </lineage>
</organism>
<dbReference type="Gene3D" id="1.10.10.10">
    <property type="entry name" value="Winged helix-like DNA-binding domain superfamily/Winged helix DNA-binding domain"/>
    <property type="match status" value="1"/>
</dbReference>
<dbReference type="InterPro" id="IPR036864">
    <property type="entry name" value="Zn2-C6_fun-type_DNA-bd_sf"/>
</dbReference>
<dbReference type="GO" id="GO:0008171">
    <property type="term" value="F:O-methyltransferase activity"/>
    <property type="evidence" value="ECO:0007669"/>
    <property type="project" value="InterPro"/>
</dbReference>
<dbReference type="InterPro" id="IPR029063">
    <property type="entry name" value="SAM-dependent_MTases_sf"/>
</dbReference>
<reference evidence="6" key="2">
    <citation type="submission" date="2021-08" db="EMBL/GenBank/DDBJ databases">
        <authorList>
            <person name="Gostincar C."/>
            <person name="Sun X."/>
            <person name="Song Z."/>
            <person name="Gunde-Cimerman N."/>
        </authorList>
    </citation>
    <scope>NUCLEOTIDE SEQUENCE</scope>
    <source>
        <strain evidence="6">EXF-9911</strain>
    </source>
</reference>
<evidence type="ECO:0000256" key="4">
    <source>
        <dbReference type="ARBA" id="ARBA00023242"/>
    </source>
</evidence>